<dbReference type="OrthoDB" id="1348681at2759"/>
<feature type="domain" description="Reverse transcriptase zinc-binding" evidence="1">
    <location>
        <begin position="49"/>
        <end position="145"/>
    </location>
</feature>
<dbReference type="AlphaFoldDB" id="A0A2Z6P5H1"/>
<organism evidence="2 3">
    <name type="scientific">Trifolium subterraneum</name>
    <name type="common">Subterranean clover</name>
    <dbReference type="NCBI Taxonomy" id="3900"/>
    <lineage>
        <taxon>Eukaryota</taxon>
        <taxon>Viridiplantae</taxon>
        <taxon>Streptophyta</taxon>
        <taxon>Embryophyta</taxon>
        <taxon>Tracheophyta</taxon>
        <taxon>Spermatophyta</taxon>
        <taxon>Magnoliopsida</taxon>
        <taxon>eudicotyledons</taxon>
        <taxon>Gunneridae</taxon>
        <taxon>Pentapetalae</taxon>
        <taxon>rosids</taxon>
        <taxon>fabids</taxon>
        <taxon>Fabales</taxon>
        <taxon>Fabaceae</taxon>
        <taxon>Papilionoideae</taxon>
        <taxon>50 kb inversion clade</taxon>
        <taxon>NPAAA clade</taxon>
        <taxon>Hologalegina</taxon>
        <taxon>IRL clade</taxon>
        <taxon>Trifolieae</taxon>
        <taxon>Trifolium</taxon>
    </lineage>
</organism>
<name>A0A2Z6P5H1_TRISU</name>
<dbReference type="EMBL" id="DF974641">
    <property type="protein sequence ID" value="GAU49853.1"/>
    <property type="molecule type" value="Genomic_DNA"/>
</dbReference>
<evidence type="ECO:0000313" key="3">
    <source>
        <dbReference type="Proteomes" id="UP000242715"/>
    </source>
</evidence>
<reference evidence="3" key="1">
    <citation type="journal article" date="2017" name="Front. Plant Sci.">
        <title>Climate Clever Clovers: New Paradigm to Reduce the Environmental Footprint of Ruminants by Breeding Low Methanogenic Forages Utilizing Haplotype Variation.</title>
        <authorList>
            <person name="Kaur P."/>
            <person name="Appels R."/>
            <person name="Bayer P.E."/>
            <person name="Keeble-Gagnere G."/>
            <person name="Wang J."/>
            <person name="Hirakawa H."/>
            <person name="Shirasawa K."/>
            <person name="Vercoe P."/>
            <person name="Stefanova K."/>
            <person name="Durmic Z."/>
            <person name="Nichols P."/>
            <person name="Revell C."/>
            <person name="Isobe S.N."/>
            <person name="Edwards D."/>
            <person name="Erskine W."/>
        </authorList>
    </citation>
    <scope>NUCLEOTIDE SEQUENCE [LARGE SCALE GENOMIC DNA]</scope>
    <source>
        <strain evidence="3">cv. Daliak</strain>
    </source>
</reference>
<dbReference type="InterPro" id="IPR026960">
    <property type="entry name" value="RVT-Znf"/>
</dbReference>
<evidence type="ECO:0000259" key="1">
    <source>
        <dbReference type="Pfam" id="PF13966"/>
    </source>
</evidence>
<gene>
    <name evidence="2" type="ORF">TSUD_129950</name>
</gene>
<dbReference type="Proteomes" id="UP000242715">
    <property type="component" value="Unassembled WGS sequence"/>
</dbReference>
<sequence length="157" mass="18107">MVEPLNSWNRQLITKLFIPIEAQQILQIPITDRSQQDNLTWDGTLDGNYSVKSGYHAIMEWGNTNDVNNAQTSSSCEEIWKFLWKLNVPPKHAHLMWRTLNNAIPVKGNIFKRGVRCDPLCPRCLCNVETTHHAFLECDWAKQVWFGSPLTINLDTN</sequence>
<dbReference type="Pfam" id="PF13966">
    <property type="entry name" value="zf-RVT"/>
    <property type="match status" value="1"/>
</dbReference>
<protein>
    <recommendedName>
        <fullName evidence="1">Reverse transcriptase zinc-binding domain-containing protein</fullName>
    </recommendedName>
</protein>
<accession>A0A2Z6P5H1</accession>
<evidence type="ECO:0000313" key="2">
    <source>
        <dbReference type="EMBL" id="GAU49853.1"/>
    </source>
</evidence>
<proteinExistence type="predicted"/>
<keyword evidence="3" id="KW-1185">Reference proteome</keyword>